<keyword evidence="2" id="KW-1185">Reference proteome</keyword>
<proteinExistence type="predicted"/>
<comment type="caution">
    <text evidence="1">The sequence shown here is derived from an EMBL/GenBank/DDBJ whole genome shotgun (WGS) entry which is preliminary data.</text>
</comment>
<dbReference type="InterPro" id="IPR033786">
    <property type="entry name" value="TTHB210-like"/>
</dbReference>
<sequence length="249" mass="26249">MSALGLLALSGCGSSNNVVPLEFTGTSKAVGAGKAMTYVSLAADNKPSAIAVRLTDGALNGLATTAPFGVEYELDIAAVGPDSGLPFDHVVLDWNPQGHEPAGIYDTPHFDIHFYTISDSEQAAIAPGSVTAAAAPPANMVPAGYFPPPGKLVDSLVPGMGVHYTSPSTSEEFQGKPFRRTLIYGFANAKLAFVEPMITRAFLQSKTNDSGTFTVPDAVAKPGYYPTRWSVRHNADSSIDIILDQFVKR</sequence>
<protein>
    <recommendedName>
        <fullName evidence="3">DUF5602 domain-containing protein</fullName>
    </recommendedName>
</protein>
<reference evidence="1 2" key="1">
    <citation type="submission" date="2020-08" db="EMBL/GenBank/DDBJ databases">
        <title>Genomic Encyclopedia of Type Strains, Phase IV (KMG-IV): sequencing the most valuable type-strain genomes for metagenomic binning, comparative biology and taxonomic classification.</title>
        <authorList>
            <person name="Goeker M."/>
        </authorList>
    </citation>
    <scope>NUCLEOTIDE SEQUENCE [LARGE SCALE GENOMIC DNA]</scope>
    <source>
        <strain evidence="1 2">DSM 23562</strain>
    </source>
</reference>
<name>A0A7W9W8T0_ARMRO</name>
<dbReference type="AlphaFoldDB" id="A0A7W9W8T0"/>
<dbReference type="EMBL" id="JACHGW010000004">
    <property type="protein sequence ID" value="MBB6052576.1"/>
    <property type="molecule type" value="Genomic_DNA"/>
</dbReference>
<evidence type="ECO:0000313" key="2">
    <source>
        <dbReference type="Proteomes" id="UP000520814"/>
    </source>
</evidence>
<dbReference type="Proteomes" id="UP000520814">
    <property type="component" value="Unassembled WGS sequence"/>
</dbReference>
<dbReference type="CDD" id="cd11669">
    <property type="entry name" value="TTHB210-like"/>
    <property type="match status" value="1"/>
</dbReference>
<accession>A0A7W9W8T0</accession>
<evidence type="ECO:0000313" key="1">
    <source>
        <dbReference type="EMBL" id="MBB6052576.1"/>
    </source>
</evidence>
<evidence type="ECO:0008006" key="3">
    <source>
        <dbReference type="Google" id="ProtNLM"/>
    </source>
</evidence>
<organism evidence="1 2">
    <name type="scientific">Armatimonas rosea</name>
    <dbReference type="NCBI Taxonomy" id="685828"/>
    <lineage>
        <taxon>Bacteria</taxon>
        <taxon>Bacillati</taxon>
        <taxon>Armatimonadota</taxon>
        <taxon>Armatimonadia</taxon>
        <taxon>Armatimonadales</taxon>
        <taxon>Armatimonadaceae</taxon>
        <taxon>Armatimonas</taxon>
    </lineage>
</organism>
<gene>
    <name evidence="1" type="ORF">HNQ39_004397</name>
</gene>